<dbReference type="OrthoDB" id="7595324at2"/>
<keyword evidence="1" id="KW-0812">Transmembrane</keyword>
<keyword evidence="1" id="KW-1133">Transmembrane helix</keyword>
<name>A0A5S3PMI2_9RHOB</name>
<dbReference type="EMBL" id="VANS01000001">
    <property type="protein sequence ID" value="TMM54790.1"/>
    <property type="molecule type" value="Genomic_DNA"/>
</dbReference>
<reference evidence="2 3" key="1">
    <citation type="submission" date="2019-05" db="EMBL/GenBank/DDBJ databases">
        <title>Sulfitobacter sabulilitoris sp. nov., isolated from a marine sand.</title>
        <authorList>
            <person name="Yoon J.-H."/>
        </authorList>
    </citation>
    <scope>NUCLEOTIDE SEQUENCE [LARGE SCALE GENOMIC DNA]</scope>
    <source>
        <strain evidence="2 3">HSMS-29</strain>
    </source>
</reference>
<dbReference type="Pfam" id="PF13975">
    <property type="entry name" value="gag-asp_proteas"/>
    <property type="match status" value="1"/>
</dbReference>
<sequence>MNSYDTGHLIYLILLGLMVLGAYLAHNRLSVNRMLQQATVWALIFFGVVAAIGLWDDISRTAIPRQVNVAGENRIIVPRSPDGHYYLMAQVNGAPLRFVVDTGASDMVLTRRDAQAAGLAPETLNFMGRAMTANGEVRTAPVRLDNITLGSVTDSNVPATVNGGEMTNSLLGMSYLQRWGRIEITQGELILTR</sequence>
<dbReference type="CDD" id="cd05483">
    <property type="entry name" value="retropepsin_like_bacteria"/>
    <property type="match status" value="1"/>
</dbReference>
<keyword evidence="2" id="KW-0645">Protease</keyword>
<keyword evidence="3" id="KW-1185">Reference proteome</keyword>
<protein>
    <submittedName>
        <fullName evidence="2">TIGR02281 family clan AA aspartic protease</fullName>
        <ecNumber evidence="2">3.4.23.-</ecNumber>
    </submittedName>
</protein>
<dbReference type="EC" id="3.4.23.-" evidence="2"/>
<organism evidence="2 3">
    <name type="scientific">Sulfitobacter sabulilitoris</name>
    <dbReference type="NCBI Taxonomy" id="2562655"/>
    <lineage>
        <taxon>Bacteria</taxon>
        <taxon>Pseudomonadati</taxon>
        <taxon>Pseudomonadota</taxon>
        <taxon>Alphaproteobacteria</taxon>
        <taxon>Rhodobacterales</taxon>
        <taxon>Roseobacteraceae</taxon>
        <taxon>Sulfitobacter</taxon>
    </lineage>
</organism>
<dbReference type="GO" id="GO:0006508">
    <property type="term" value="P:proteolysis"/>
    <property type="evidence" value="ECO:0007669"/>
    <property type="project" value="UniProtKB-KW"/>
</dbReference>
<keyword evidence="1" id="KW-0472">Membrane</keyword>
<dbReference type="Gene3D" id="2.40.70.10">
    <property type="entry name" value="Acid Proteases"/>
    <property type="match status" value="1"/>
</dbReference>
<dbReference type="InterPro" id="IPR001969">
    <property type="entry name" value="Aspartic_peptidase_AS"/>
</dbReference>
<evidence type="ECO:0000313" key="2">
    <source>
        <dbReference type="EMBL" id="TMM54790.1"/>
    </source>
</evidence>
<dbReference type="Proteomes" id="UP000309550">
    <property type="component" value="Unassembled WGS sequence"/>
</dbReference>
<dbReference type="InterPro" id="IPR034122">
    <property type="entry name" value="Retropepsin-like_bacterial"/>
</dbReference>
<dbReference type="PROSITE" id="PS00141">
    <property type="entry name" value="ASP_PROTEASE"/>
    <property type="match status" value="1"/>
</dbReference>
<evidence type="ECO:0000313" key="3">
    <source>
        <dbReference type="Proteomes" id="UP000309550"/>
    </source>
</evidence>
<dbReference type="InterPro" id="IPR011969">
    <property type="entry name" value="Clan_AA_Asp_peptidase_C"/>
</dbReference>
<dbReference type="RefSeq" id="WP_138660962.1">
    <property type="nucleotide sequence ID" value="NZ_VANS01000001.1"/>
</dbReference>
<accession>A0A5S3PMI2</accession>
<dbReference type="NCBIfam" id="TIGR02281">
    <property type="entry name" value="clan_AA_DTGA"/>
    <property type="match status" value="1"/>
</dbReference>
<dbReference type="InterPro" id="IPR021109">
    <property type="entry name" value="Peptidase_aspartic_dom_sf"/>
</dbReference>
<dbReference type="SUPFAM" id="SSF50630">
    <property type="entry name" value="Acid proteases"/>
    <property type="match status" value="1"/>
</dbReference>
<comment type="caution">
    <text evidence="2">The sequence shown here is derived from an EMBL/GenBank/DDBJ whole genome shotgun (WGS) entry which is preliminary data.</text>
</comment>
<feature type="transmembrane region" description="Helical" evidence="1">
    <location>
        <begin position="38"/>
        <end position="55"/>
    </location>
</feature>
<proteinExistence type="predicted"/>
<keyword evidence="2" id="KW-0378">Hydrolase</keyword>
<dbReference type="GO" id="GO:0004190">
    <property type="term" value="F:aspartic-type endopeptidase activity"/>
    <property type="evidence" value="ECO:0007669"/>
    <property type="project" value="InterPro"/>
</dbReference>
<gene>
    <name evidence="2" type="ORF">FDT80_04205</name>
</gene>
<evidence type="ECO:0000256" key="1">
    <source>
        <dbReference type="SAM" id="Phobius"/>
    </source>
</evidence>
<feature type="transmembrane region" description="Helical" evidence="1">
    <location>
        <begin position="6"/>
        <end position="26"/>
    </location>
</feature>
<dbReference type="AlphaFoldDB" id="A0A5S3PMI2"/>